<dbReference type="EMBL" id="JAJSOF020000019">
    <property type="protein sequence ID" value="KAJ4437989.1"/>
    <property type="molecule type" value="Genomic_DNA"/>
</dbReference>
<dbReference type="PANTHER" id="PTHR47326">
    <property type="entry name" value="TRANSPOSABLE ELEMENT TC3 TRANSPOSASE-LIKE PROTEIN"/>
    <property type="match status" value="1"/>
</dbReference>
<dbReference type="PANTHER" id="PTHR47326:SF1">
    <property type="entry name" value="HTH PSQ-TYPE DOMAIN-CONTAINING PROTEIN"/>
    <property type="match status" value="1"/>
</dbReference>
<keyword evidence="2" id="KW-1185">Reference proteome</keyword>
<dbReference type="Proteomes" id="UP001148838">
    <property type="component" value="Unassembled WGS sequence"/>
</dbReference>
<dbReference type="Gene3D" id="3.30.420.10">
    <property type="entry name" value="Ribonuclease H-like superfamily/Ribonuclease H"/>
    <property type="match status" value="1"/>
</dbReference>
<organism evidence="1 2">
    <name type="scientific">Periplaneta americana</name>
    <name type="common">American cockroach</name>
    <name type="synonym">Blatta americana</name>
    <dbReference type="NCBI Taxonomy" id="6978"/>
    <lineage>
        <taxon>Eukaryota</taxon>
        <taxon>Metazoa</taxon>
        <taxon>Ecdysozoa</taxon>
        <taxon>Arthropoda</taxon>
        <taxon>Hexapoda</taxon>
        <taxon>Insecta</taxon>
        <taxon>Pterygota</taxon>
        <taxon>Neoptera</taxon>
        <taxon>Polyneoptera</taxon>
        <taxon>Dictyoptera</taxon>
        <taxon>Blattodea</taxon>
        <taxon>Blattoidea</taxon>
        <taxon>Blattidae</taxon>
        <taxon>Blattinae</taxon>
        <taxon>Periplaneta</taxon>
    </lineage>
</organism>
<protein>
    <submittedName>
        <fullName evidence="1">Uncharacterized protein</fullName>
    </submittedName>
</protein>
<accession>A0ABQ8SVW5</accession>
<evidence type="ECO:0000313" key="2">
    <source>
        <dbReference type="Proteomes" id="UP001148838"/>
    </source>
</evidence>
<sequence>MHELRIVFGDRIISRELWPPRSPDLSPSDFYLWGTLKNKVYASNPHTLQELKDITREIQIGYIGNVFELKVITISIFRDAGFSKLSFIVVYMPLLIQPFRTKMVKEKICNNINYGKEYEVCNILIICSSDISERSTNRIQTPWVLRSSRMQRSLDAVHLIKVILSDTLRLFSFETLKMNVVVYCSRNRNLANNMEEKHLCIYFGTGKKFILQAMLDEGIDCYEDHSKSVHIP</sequence>
<dbReference type="InterPro" id="IPR036397">
    <property type="entry name" value="RNaseH_sf"/>
</dbReference>
<evidence type="ECO:0000313" key="1">
    <source>
        <dbReference type="EMBL" id="KAJ4437989.1"/>
    </source>
</evidence>
<comment type="caution">
    <text evidence="1">The sequence shown here is derived from an EMBL/GenBank/DDBJ whole genome shotgun (WGS) entry which is preliminary data.</text>
</comment>
<name>A0ABQ8SVW5_PERAM</name>
<proteinExistence type="predicted"/>
<reference evidence="1 2" key="1">
    <citation type="journal article" date="2022" name="Allergy">
        <title>Genome assembly and annotation of Periplaneta americana reveal a comprehensive cockroach allergen profile.</title>
        <authorList>
            <person name="Wang L."/>
            <person name="Xiong Q."/>
            <person name="Saelim N."/>
            <person name="Wang L."/>
            <person name="Nong W."/>
            <person name="Wan A.T."/>
            <person name="Shi M."/>
            <person name="Liu X."/>
            <person name="Cao Q."/>
            <person name="Hui J.H.L."/>
            <person name="Sookrung N."/>
            <person name="Leung T.F."/>
            <person name="Tungtrongchitr A."/>
            <person name="Tsui S.K.W."/>
        </authorList>
    </citation>
    <scope>NUCLEOTIDE SEQUENCE [LARGE SCALE GENOMIC DNA]</scope>
    <source>
        <strain evidence="1">PWHHKU_190912</strain>
    </source>
</reference>
<gene>
    <name evidence="1" type="ORF">ANN_13928</name>
</gene>